<feature type="transmembrane region" description="Helical" evidence="1">
    <location>
        <begin position="15"/>
        <end position="38"/>
    </location>
</feature>
<feature type="transmembrane region" description="Helical" evidence="1">
    <location>
        <begin position="171"/>
        <end position="192"/>
    </location>
</feature>
<keyword evidence="1" id="KW-1133">Transmembrane helix</keyword>
<dbReference type="Gene3D" id="1.20.1250.20">
    <property type="entry name" value="MFS general substrate transporter like domains"/>
    <property type="match status" value="1"/>
</dbReference>
<organism evidence="2 3">
    <name type="scientific">Rhizobium aquaticum</name>
    <dbReference type="NCBI Taxonomy" id="1549636"/>
    <lineage>
        <taxon>Bacteria</taxon>
        <taxon>Pseudomonadati</taxon>
        <taxon>Pseudomonadota</taxon>
        <taxon>Alphaproteobacteria</taxon>
        <taxon>Hyphomicrobiales</taxon>
        <taxon>Rhizobiaceae</taxon>
        <taxon>Rhizobium/Agrobacterium group</taxon>
        <taxon>Rhizobium</taxon>
    </lineage>
</organism>
<feature type="transmembrane region" description="Helical" evidence="1">
    <location>
        <begin position="50"/>
        <end position="72"/>
    </location>
</feature>
<dbReference type="SUPFAM" id="SSF103473">
    <property type="entry name" value="MFS general substrate transporter"/>
    <property type="match status" value="1"/>
</dbReference>
<feature type="transmembrane region" description="Helical" evidence="1">
    <location>
        <begin position="328"/>
        <end position="351"/>
    </location>
</feature>
<dbReference type="RefSeq" id="WP_354556477.1">
    <property type="nucleotide sequence ID" value="NZ_JBEPMB010000002.1"/>
</dbReference>
<feature type="transmembrane region" description="Helical" evidence="1">
    <location>
        <begin position="139"/>
        <end position="159"/>
    </location>
</feature>
<feature type="transmembrane region" description="Helical" evidence="1">
    <location>
        <begin position="357"/>
        <end position="379"/>
    </location>
</feature>
<feature type="transmembrane region" description="Helical" evidence="1">
    <location>
        <begin position="296"/>
        <end position="316"/>
    </location>
</feature>
<dbReference type="EMBL" id="JBEPMB010000002">
    <property type="protein sequence ID" value="MET3613987.1"/>
    <property type="molecule type" value="Genomic_DNA"/>
</dbReference>
<protein>
    <submittedName>
        <fullName evidence="2">MFS family arabinose efflux permease</fullName>
    </submittedName>
</protein>
<dbReference type="InterPro" id="IPR036259">
    <property type="entry name" value="MFS_trans_sf"/>
</dbReference>
<gene>
    <name evidence="2" type="ORF">ABID16_002316</name>
</gene>
<feature type="transmembrane region" description="Helical" evidence="1">
    <location>
        <begin position="272"/>
        <end position="290"/>
    </location>
</feature>
<proteinExistence type="predicted"/>
<evidence type="ECO:0000313" key="3">
    <source>
        <dbReference type="Proteomes" id="UP001549047"/>
    </source>
</evidence>
<evidence type="ECO:0000313" key="2">
    <source>
        <dbReference type="EMBL" id="MET3613987.1"/>
    </source>
</evidence>
<keyword evidence="1" id="KW-0812">Transmembrane</keyword>
<feature type="transmembrane region" description="Helical" evidence="1">
    <location>
        <begin position="109"/>
        <end position="127"/>
    </location>
</feature>
<feature type="transmembrane region" description="Helical" evidence="1">
    <location>
        <begin position="238"/>
        <end position="260"/>
    </location>
</feature>
<feature type="transmembrane region" description="Helical" evidence="1">
    <location>
        <begin position="204"/>
        <end position="226"/>
    </location>
</feature>
<keyword evidence="3" id="KW-1185">Reference proteome</keyword>
<name>A0ABV2IZQ7_9HYPH</name>
<sequence length="385" mass="39108">MNTEWLVGNPSRTNVFAALWVGSVGLLVLGLQPILLGALLTSGRVNFDQLALAATVEILAIGIGSVLSAFLLGSGAVRLKAAIFLILSVVFNHATAATDGPTTVVVTRGLAGLAEGGLVAFAVELIARSRHPGRIGGYFVSLQTLAQAGIAVLLALWIVPRWGAAGGFEVLALVSAASLVGVVLLPAGYGSLPKPSDPAGSGLWRPAALTALFAIFAFYMFLGSLWAFLEPLGGDAGIAAEVIGLMVSVSLVAQILGAAISTAVEARLPFRPVLGVAGLLALAISLAISLHPPALVFWALAMGIGFIWLFVVPFQIRLAVDADASRGAALLVPAAQLFGAALGPAGASAFIDAGSSAGVAYFGAASAAASVIFIFLNALMRRRGH</sequence>
<comment type="caution">
    <text evidence="2">The sequence shown here is derived from an EMBL/GenBank/DDBJ whole genome shotgun (WGS) entry which is preliminary data.</text>
</comment>
<accession>A0ABV2IZQ7</accession>
<reference evidence="2 3" key="1">
    <citation type="submission" date="2024-06" db="EMBL/GenBank/DDBJ databases">
        <title>Genomic Encyclopedia of Type Strains, Phase IV (KMG-IV): sequencing the most valuable type-strain genomes for metagenomic binning, comparative biology and taxonomic classification.</title>
        <authorList>
            <person name="Goeker M."/>
        </authorList>
    </citation>
    <scope>NUCLEOTIDE SEQUENCE [LARGE SCALE GENOMIC DNA]</scope>
    <source>
        <strain evidence="2 3">DSM 29780</strain>
    </source>
</reference>
<evidence type="ECO:0000256" key="1">
    <source>
        <dbReference type="SAM" id="Phobius"/>
    </source>
</evidence>
<feature type="transmembrane region" description="Helical" evidence="1">
    <location>
        <begin position="79"/>
        <end position="97"/>
    </location>
</feature>
<dbReference type="Proteomes" id="UP001549047">
    <property type="component" value="Unassembled WGS sequence"/>
</dbReference>
<keyword evidence="1" id="KW-0472">Membrane</keyword>